<sequence length="301" mass="33301">EIQSVFIFIRNGNFHKFQRYFPQKYKFEGGRVGSYCTWILLLEFAAVCFLNCWGIRKKRVYKLRARNERSINEAQMAKGPLERLMEAARRMQPDQTETLAGPTDPEIDDDDGAPAQSADGPPQKRKKTERSGQAQLLLKQAAPPHMQEQNILQATSLPRPPCVIKRPKVAGKTEKACLPRPKAPVLTLLELFPLQSADPDDNGRSAQARSHLKAEAAEAQLQTAEKTEQIMWLFGKPVPLMQASTDAGPPPRPPGPSTDLRLSCYEPDDVASDNSPATKLNLAADPALLKRKAANASVSLP</sequence>
<protein>
    <submittedName>
        <fullName evidence="2">Uncharacterized protein</fullName>
    </submittedName>
</protein>
<keyword evidence="3" id="KW-1185">Reference proteome</keyword>
<proteinExistence type="predicted"/>
<gene>
    <name evidence="2" type="ORF">GOP47_0019323</name>
</gene>
<feature type="region of interest" description="Disordered" evidence="1">
    <location>
        <begin position="195"/>
        <end position="214"/>
    </location>
</feature>
<comment type="caution">
    <text evidence="2">The sequence shown here is derived from an EMBL/GenBank/DDBJ whole genome shotgun (WGS) entry which is preliminary data.</text>
</comment>
<name>A0A9D4Z9I6_ADICA</name>
<evidence type="ECO:0000313" key="2">
    <source>
        <dbReference type="EMBL" id="KAI5066699.1"/>
    </source>
</evidence>
<dbReference type="EMBL" id="JABFUD020000018">
    <property type="protein sequence ID" value="KAI5066699.1"/>
    <property type="molecule type" value="Genomic_DNA"/>
</dbReference>
<reference evidence="2" key="1">
    <citation type="submission" date="2021-01" db="EMBL/GenBank/DDBJ databases">
        <title>Adiantum capillus-veneris genome.</title>
        <authorList>
            <person name="Fang Y."/>
            <person name="Liao Q."/>
        </authorList>
    </citation>
    <scope>NUCLEOTIDE SEQUENCE</scope>
    <source>
        <strain evidence="2">H3</strain>
        <tissue evidence="2">Leaf</tissue>
    </source>
</reference>
<evidence type="ECO:0000256" key="1">
    <source>
        <dbReference type="SAM" id="MobiDB-lite"/>
    </source>
</evidence>
<feature type="non-terminal residue" evidence="2">
    <location>
        <position position="301"/>
    </location>
</feature>
<feature type="region of interest" description="Disordered" evidence="1">
    <location>
        <begin position="241"/>
        <end position="278"/>
    </location>
</feature>
<dbReference type="Proteomes" id="UP000886520">
    <property type="component" value="Chromosome 18"/>
</dbReference>
<organism evidence="2 3">
    <name type="scientific">Adiantum capillus-veneris</name>
    <name type="common">Maidenhair fern</name>
    <dbReference type="NCBI Taxonomy" id="13818"/>
    <lineage>
        <taxon>Eukaryota</taxon>
        <taxon>Viridiplantae</taxon>
        <taxon>Streptophyta</taxon>
        <taxon>Embryophyta</taxon>
        <taxon>Tracheophyta</taxon>
        <taxon>Polypodiopsida</taxon>
        <taxon>Polypodiidae</taxon>
        <taxon>Polypodiales</taxon>
        <taxon>Pteridineae</taxon>
        <taxon>Pteridaceae</taxon>
        <taxon>Vittarioideae</taxon>
        <taxon>Adiantum</taxon>
    </lineage>
</organism>
<accession>A0A9D4Z9I6</accession>
<dbReference type="AlphaFoldDB" id="A0A9D4Z9I6"/>
<evidence type="ECO:0000313" key="3">
    <source>
        <dbReference type="Proteomes" id="UP000886520"/>
    </source>
</evidence>
<feature type="region of interest" description="Disordered" evidence="1">
    <location>
        <begin position="90"/>
        <end position="132"/>
    </location>
</feature>
<feature type="non-terminal residue" evidence="2">
    <location>
        <position position="1"/>
    </location>
</feature>